<keyword evidence="1" id="KW-0548">Nucleotidyltransferase</keyword>
<protein>
    <submittedName>
        <fullName evidence="1">Bifunctional glutamine-synthetase adenylyltransferase/deadenyltransferase</fullName>
    </submittedName>
</protein>
<proteinExistence type="predicted"/>
<reference evidence="1 2" key="1">
    <citation type="submission" date="2018-08" db="EMBL/GenBank/DDBJ databases">
        <title>Genome Sequence of Clavibacter michiganensis Subspecies type strains, and the Atypical Peach-Colored Strains Isolated from Tomato.</title>
        <authorList>
            <person name="Osdaghi E."/>
            <person name="Portier P."/>
            <person name="Briand M."/>
            <person name="Jacques M.-A."/>
        </authorList>
    </citation>
    <scope>NUCLEOTIDE SEQUENCE [LARGE SCALE GENOMIC DNA]</scope>
    <source>
        <strain evidence="1 2">CFBP 7493</strain>
    </source>
</reference>
<dbReference type="AlphaFoldDB" id="A0A399NU11"/>
<gene>
    <name evidence="1" type="ORF">DZF96_08135</name>
</gene>
<dbReference type="GO" id="GO:0016779">
    <property type="term" value="F:nucleotidyltransferase activity"/>
    <property type="evidence" value="ECO:0007669"/>
    <property type="project" value="UniProtKB-KW"/>
</dbReference>
<evidence type="ECO:0000313" key="2">
    <source>
        <dbReference type="Proteomes" id="UP000266298"/>
    </source>
</evidence>
<dbReference type="EMBL" id="QWEC01000099">
    <property type="protein sequence ID" value="RII97227.1"/>
    <property type="molecule type" value="Genomic_DNA"/>
</dbReference>
<comment type="caution">
    <text evidence="1">The sequence shown here is derived from an EMBL/GenBank/DDBJ whole genome shotgun (WGS) entry which is preliminary data.</text>
</comment>
<sequence>MRRGQTLLGALARAGFARLSEVGEALEEAAELSGWAEAELVEALHSSADPDGALDALVRLLREDPERTRAVLADPDARHRLARVLGSSRGLAEFLTRHTDELEAFARPLEGMPTPADVRTCMLGSVHAVDGVAGITGTPARTALRIRYRALVARVAAWDLVHPDPLAAVRPVTAALADLAG</sequence>
<feature type="non-terminal residue" evidence="1">
    <location>
        <position position="181"/>
    </location>
</feature>
<evidence type="ECO:0000313" key="1">
    <source>
        <dbReference type="EMBL" id="RII97227.1"/>
    </source>
</evidence>
<keyword evidence="1" id="KW-0808">Transferase</keyword>
<dbReference type="SUPFAM" id="SSF81301">
    <property type="entry name" value="Nucleotidyltransferase"/>
    <property type="match status" value="1"/>
</dbReference>
<accession>A0A399NU11</accession>
<organism evidence="1 2">
    <name type="scientific">Clavibacter michiganensis</name>
    <dbReference type="NCBI Taxonomy" id="28447"/>
    <lineage>
        <taxon>Bacteria</taxon>
        <taxon>Bacillati</taxon>
        <taxon>Actinomycetota</taxon>
        <taxon>Actinomycetes</taxon>
        <taxon>Micrococcales</taxon>
        <taxon>Microbacteriaceae</taxon>
        <taxon>Clavibacter</taxon>
    </lineage>
</organism>
<dbReference type="InterPro" id="IPR043519">
    <property type="entry name" value="NT_sf"/>
</dbReference>
<dbReference type="Proteomes" id="UP000266298">
    <property type="component" value="Unassembled WGS sequence"/>
</dbReference>
<name>A0A399NU11_9MICO</name>